<dbReference type="Proteomes" id="UP000002061">
    <property type="component" value="Chromosome"/>
</dbReference>
<organism evidence="1 2">
    <name type="scientific">Methanocaldococcus infernus (strain DSM 11812 / JCM 15783 / ME)</name>
    <dbReference type="NCBI Taxonomy" id="573063"/>
    <lineage>
        <taxon>Archaea</taxon>
        <taxon>Methanobacteriati</taxon>
        <taxon>Methanobacteriota</taxon>
        <taxon>Methanomada group</taxon>
        <taxon>Methanococci</taxon>
        <taxon>Methanococcales</taxon>
        <taxon>Methanocaldococcaceae</taxon>
        <taxon>Methanocaldococcus</taxon>
    </lineage>
</organism>
<gene>
    <name evidence="1" type="ordered locus">Metin_1027</name>
</gene>
<dbReference type="OrthoDB" id="145449at2157"/>
<evidence type="ECO:0000313" key="2">
    <source>
        <dbReference type="Proteomes" id="UP000002061"/>
    </source>
</evidence>
<proteinExistence type="predicted"/>
<sequence length="166" mass="19520">MKIYKRIAEINKEFPLLNEEKILLGTDGSVTNILEILFEGDCEVKTISQRIVNDVNYREVILKVKNPLVYAKSITPLKLIEEDLREEIKKDLLSADIPIGKIIKKHNLETRREIKEIKIEKISDRVKRLLNVNYNYLPMRKYNIIYKGKAIMEICEIFAIRKYIKG</sequence>
<dbReference type="KEGG" id="mif:Metin_1027"/>
<dbReference type="InterPro" id="IPR002800">
    <property type="entry name" value="Rv2949c-like"/>
</dbReference>
<name>D5VSY2_METIM</name>
<dbReference type="HOGENOM" id="CLU_107938_2_0_2"/>
<evidence type="ECO:0000313" key="1">
    <source>
        <dbReference type="EMBL" id="ADG13685.1"/>
    </source>
</evidence>
<evidence type="ECO:0008006" key="3">
    <source>
        <dbReference type="Google" id="ProtNLM"/>
    </source>
</evidence>
<dbReference type="EMBL" id="CP002009">
    <property type="protein sequence ID" value="ADG13685.1"/>
    <property type="molecule type" value="Genomic_DNA"/>
</dbReference>
<keyword evidence="2" id="KW-1185">Reference proteome</keyword>
<dbReference type="eggNOG" id="arCOG01031">
    <property type="taxonomic scope" value="Archaea"/>
</dbReference>
<dbReference type="InterPro" id="IPR028978">
    <property type="entry name" value="Chorismate_lyase_/UTRA_dom_sf"/>
</dbReference>
<dbReference type="GeneID" id="9132045"/>
<protein>
    <recommendedName>
        <fullName evidence="3">Chorismate lyase</fullName>
    </recommendedName>
</protein>
<dbReference type="RefSeq" id="WP_013100430.1">
    <property type="nucleotide sequence ID" value="NC_014122.1"/>
</dbReference>
<dbReference type="Pfam" id="PF01947">
    <property type="entry name" value="Rv2949c-like"/>
    <property type="match status" value="1"/>
</dbReference>
<dbReference type="Gene3D" id="3.40.1410.10">
    <property type="entry name" value="Chorismate lyase-like"/>
    <property type="match status" value="1"/>
</dbReference>
<dbReference type="SUPFAM" id="SSF64288">
    <property type="entry name" value="Chorismate lyase-like"/>
    <property type="match status" value="1"/>
</dbReference>
<accession>D5VSY2</accession>
<dbReference type="STRING" id="573063.Metin_1027"/>
<reference evidence="1" key="1">
    <citation type="submission" date="2010-04" db="EMBL/GenBank/DDBJ databases">
        <title>Complete sequence of Methanocaldococcus infernus ME.</title>
        <authorList>
            <consortium name="US DOE Joint Genome Institute"/>
            <person name="Lucas S."/>
            <person name="Copeland A."/>
            <person name="Lapidus A."/>
            <person name="Cheng J.-F."/>
            <person name="Bruce D."/>
            <person name="Goodwin L."/>
            <person name="Pitluck S."/>
            <person name="Munk A.C."/>
            <person name="Detter J.C."/>
            <person name="Han C."/>
            <person name="Tapia R."/>
            <person name="Land M."/>
            <person name="Hauser L."/>
            <person name="Kyrpides N."/>
            <person name="Mikhailova N."/>
            <person name="Sieprawska-Lupa M."/>
            <person name="Whitman W.B."/>
            <person name="Woyke T."/>
        </authorList>
    </citation>
    <scope>NUCLEOTIDE SEQUENCE [LARGE SCALE GENOMIC DNA]</scope>
    <source>
        <strain evidence="1">ME</strain>
    </source>
</reference>
<dbReference type="AlphaFoldDB" id="D5VSY2"/>